<name>A0AAV6Y869_9LAMI</name>
<evidence type="ECO:0000313" key="2">
    <source>
        <dbReference type="Proteomes" id="UP000826271"/>
    </source>
</evidence>
<keyword evidence="2" id="KW-1185">Reference proteome</keyword>
<organism evidence="1 2">
    <name type="scientific">Buddleja alternifolia</name>
    <dbReference type="NCBI Taxonomy" id="168488"/>
    <lineage>
        <taxon>Eukaryota</taxon>
        <taxon>Viridiplantae</taxon>
        <taxon>Streptophyta</taxon>
        <taxon>Embryophyta</taxon>
        <taxon>Tracheophyta</taxon>
        <taxon>Spermatophyta</taxon>
        <taxon>Magnoliopsida</taxon>
        <taxon>eudicotyledons</taxon>
        <taxon>Gunneridae</taxon>
        <taxon>Pentapetalae</taxon>
        <taxon>asterids</taxon>
        <taxon>lamiids</taxon>
        <taxon>Lamiales</taxon>
        <taxon>Scrophulariaceae</taxon>
        <taxon>Buddlejeae</taxon>
        <taxon>Buddleja</taxon>
    </lineage>
</organism>
<protein>
    <submittedName>
        <fullName evidence="1">Uncharacterized protein</fullName>
    </submittedName>
</protein>
<dbReference type="AlphaFoldDB" id="A0AAV6Y869"/>
<dbReference type="InterPro" id="IPR004252">
    <property type="entry name" value="Probable_transposase_24"/>
</dbReference>
<accession>A0AAV6Y869</accession>
<dbReference type="Proteomes" id="UP000826271">
    <property type="component" value="Unassembled WGS sequence"/>
</dbReference>
<dbReference type="EMBL" id="WHWC01000001">
    <property type="protein sequence ID" value="KAG8390873.1"/>
    <property type="molecule type" value="Genomic_DNA"/>
</dbReference>
<dbReference type="PANTHER" id="PTHR33144:SF16">
    <property type="entry name" value="OS02G0129000 PROTEIN"/>
    <property type="match status" value="1"/>
</dbReference>
<dbReference type="Pfam" id="PF03004">
    <property type="entry name" value="Transposase_24"/>
    <property type="match status" value="1"/>
</dbReference>
<comment type="caution">
    <text evidence="1">The sequence shown here is derived from an EMBL/GenBank/DDBJ whole genome shotgun (WGS) entry which is preliminary data.</text>
</comment>
<evidence type="ECO:0000313" key="1">
    <source>
        <dbReference type="EMBL" id="KAG8390873.1"/>
    </source>
</evidence>
<reference evidence="1" key="1">
    <citation type="submission" date="2019-10" db="EMBL/GenBank/DDBJ databases">
        <authorList>
            <person name="Zhang R."/>
            <person name="Pan Y."/>
            <person name="Wang J."/>
            <person name="Ma R."/>
            <person name="Yu S."/>
        </authorList>
    </citation>
    <scope>NUCLEOTIDE SEQUENCE</scope>
    <source>
        <strain evidence="1">LA-IB0</strain>
        <tissue evidence="1">Leaf</tissue>
    </source>
</reference>
<dbReference type="PANTHER" id="PTHR33144">
    <property type="entry name" value="OS10G0409366 PROTEIN-RELATED"/>
    <property type="match status" value="1"/>
</dbReference>
<proteinExistence type="predicted"/>
<gene>
    <name evidence="1" type="ORF">BUALT_Bualt01G0128900</name>
</gene>
<sequence length="251" mass="29393">MLKIVKAKFELPPGQEPYVLKSINKKWRNWKSVVKNLNFDPNIPIEQQMLDIPDRVDEEQYKALVKYWMSDKSKRISEKNKQTRAQLDLLHRMGKKSFALVKEIMKKRLGRYPTRAELFEECYYRADGSDASEIIHEAIEQMKLVANKEPKNSNGDYIPSPNDTYAKIMGEDKHGHVRMYGLGVTPADVHGAVSSRDVNYRMAMEYKSKYFHAMEKYDALHEKLENLSMFQLYLRTINAHLVLLQVQCVFK</sequence>